<dbReference type="SUPFAM" id="SSF47598">
    <property type="entry name" value="Ribbon-helix-helix"/>
    <property type="match status" value="1"/>
</dbReference>
<accession>A0A4R5ME43</accession>
<dbReference type="Pfam" id="PF05534">
    <property type="entry name" value="HicB"/>
    <property type="match status" value="1"/>
</dbReference>
<keyword evidence="2" id="KW-1185">Reference proteome</keyword>
<sequence length="188" mass="20174">MNNPDRYPAEVFWSDEDEGFIAIAPDLPGCSAFGEDEASALAELKHAIAAWKEAAASAGNPIPPPSRPAEVEYSGKFLLRVPKSMHRNLAVSAQREGVSLNQYLVTLIASAQSLHVVQERLAVLHTQPSHAKGVVMGGAHYRIMWEAVRRGVLTGVTTSTEVVEVDDLGTFVSNIHPMVYTGIGGARG</sequence>
<dbReference type="SUPFAM" id="SSF143100">
    <property type="entry name" value="TTHA1013/TTHA0281-like"/>
    <property type="match status" value="1"/>
</dbReference>
<dbReference type="InterPro" id="IPR008651">
    <property type="entry name" value="Uncharacterised_HicB"/>
</dbReference>
<comment type="caution">
    <text evidence="1">The sequence shown here is derived from an EMBL/GenBank/DDBJ whole genome shotgun (WGS) entry which is preliminary data.</text>
</comment>
<evidence type="ECO:0000313" key="2">
    <source>
        <dbReference type="Proteomes" id="UP000295722"/>
    </source>
</evidence>
<dbReference type="InterPro" id="IPR010985">
    <property type="entry name" value="Ribbon_hlx_hlx"/>
</dbReference>
<dbReference type="InterPro" id="IPR035069">
    <property type="entry name" value="TTHA1013/TTHA0281-like"/>
</dbReference>
<dbReference type="OrthoDB" id="9807959at2"/>
<protein>
    <submittedName>
        <fullName evidence="1">Type II toxin-antitoxin system HicB family antitoxin</fullName>
    </submittedName>
</protein>
<evidence type="ECO:0000313" key="1">
    <source>
        <dbReference type="EMBL" id="TDG25329.1"/>
    </source>
</evidence>
<dbReference type="Proteomes" id="UP000295722">
    <property type="component" value="Unassembled WGS sequence"/>
</dbReference>
<dbReference type="RefSeq" id="WP_133193892.1">
    <property type="nucleotide sequence ID" value="NZ_JBHUCW010000006.1"/>
</dbReference>
<dbReference type="InterPro" id="IPR013321">
    <property type="entry name" value="Arc_rbn_hlx_hlx"/>
</dbReference>
<organism evidence="1 2">
    <name type="scientific">Paraburkholderia silviterrae</name>
    <dbReference type="NCBI Taxonomy" id="2528715"/>
    <lineage>
        <taxon>Bacteria</taxon>
        <taxon>Pseudomonadati</taxon>
        <taxon>Pseudomonadota</taxon>
        <taxon>Betaproteobacteria</taxon>
        <taxon>Burkholderiales</taxon>
        <taxon>Burkholderiaceae</taxon>
        <taxon>Paraburkholderia</taxon>
    </lineage>
</organism>
<reference evidence="1 2" key="1">
    <citation type="submission" date="2019-03" db="EMBL/GenBank/DDBJ databases">
        <title>Paraburkholderia sp. 4M-K11, isolated from subtropical forest soil.</title>
        <authorList>
            <person name="Gao Z.-H."/>
            <person name="Qiu L.-H."/>
        </authorList>
    </citation>
    <scope>NUCLEOTIDE SEQUENCE [LARGE SCALE GENOMIC DNA]</scope>
    <source>
        <strain evidence="1 2">4M-K11</strain>
    </source>
</reference>
<proteinExistence type="predicted"/>
<dbReference type="Gene3D" id="1.10.1220.10">
    <property type="entry name" value="Met repressor-like"/>
    <property type="match status" value="1"/>
</dbReference>
<dbReference type="Gene3D" id="3.30.160.250">
    <property type="match status" value="1"/>
</dbReference>
<gene>
    <name evidence="1" type="ORF">EYW47_05685</name>
</gene>
<dbReference type="GO" id="GO:0006355">
    <property type="term" value="P:regulation of DNA-templated transcription"/>
    <property type="evidence" value="ECO:0007669"/>
    <property type="project" value="InterPro"/>
</dbReference>
<dbReference type="AlphaFoldDB" id="A0A4R5ME43"/>
<dbReference type="EMBL" id="SMRP01000002">
    <property type="protein sequence ID" value="TDG25329.1"/>
    <property type="molecule type" value="Genomic_DNA"/>
</dbReference>
<name>A0A4R5ME43_9BURK</name>